<comment type="catalytic activity">
    <reaction evidence="7">
        <text>a 2'-deoxyadenosine in DNA + S-adenosyl-L-methionine = an N(6)-methyl-2'-deoxyadenosine in DNA + S-adenosyl-L-homocysteine + H(+)</text>
        <dbReference type="Rhea" id="RHEA:15197"/>
        <dbReference type="Rhea" id="RHEA-COMP:12418"/>
        <dbReference type="Rhea" id="RHEA-COMP:12419"/>
        <dbReference type="ChEBI" id="CHEBI:15378"/>
        <dbReference type="ChEBI" id="CHEBI:57856"/>
        <dbReference type="ChEBI" id="CHEBI:59789"/>
        <dbReference type="ChEBI" id="CHEBI:90615"/>
        <dbReference type="ChEBI" id="CHEBI:90616"/>
        <dbReference type="EC" id="2.1.1.72"/>
    </reaction>
</comment>
<dbReference type="Proteomes" id="UP000680588">
    <property type="component" value="Chromosome"/>
</dbReference>
<keyword evidence="3" id="KW-0808">Transferase</keyword>
<dbReference type="GO" id="GO:0008170">
    <property type="term" value="F:N-methyltransferase activity"/>
    <property type="evidence" value="ECO:0007669"/>
    <property type="project" value="InterPro"/>
</dbReference>
<keyword evidence="4" id="KW-0949">S-adenosyl-L-methionine</keyword>
<keyword evidence="10" id="KW-1185">Reference proteome</keyword>
<evidence type="ECO:0000313" key="9">
    <source>
        <dbReference type="EMBL" id="QWQ36855.1"/>
    </source>
</evidence>
<evidence type="ECO:0000256" key="4">
    <source>
        <dbReference type="ARBA" id="ARBA00022691"/>
    </source>
</evidence>
<dbReference type="KEGG" id="asun:KG104_03385"/>
<evidence type="ECO:0000256" key="1">
    <source>
        <dbReference type="ARBA" id="ARBA00011900"/>
    </source>
</evidence>
<evidence type="ECO:0000259" key="8">
    <source>
        <dbReference type="Pfam" id="PF02384"/>
    </source>
</evidence>
<evidence type="ECO:0000313" key="10">
    <source>
        <dbReference type="Proteomes" id="UP000680588"/>
    </source>
</evidence>
<accession>A0A975S6S7</accession>
<evidence type="ECO:0000256" key="5">
    <source>
        <dbReference type="ARBA" id="ARBA00022747"/>
    </source>
</evidence>
<dbReference type="Gene3D" id="3.90.220.20">
    <property type="entry name" value="DNA methylase specificity domains"/>
    <property type="match status" value="2"/>
</dbReference>
<dbReference type="Gene3D" id="3.40.50.150">
    <property type="entry name" value="Vaccinia Virus protein VP39"/>
    <property type="match status" value="1"/>
</dbReference>
<dbReference type="GO" id="GO:0003677">
    <property type="term" value="F:DNA binding"/>
    <property type="evidence" value="ECO:0007669"/>
    <property type="project" value="UniProtKB-KW"/>
</dbReference>
<dbReference type="EC" id="2.1.1.72" evidence="1"/>
<dbReference type="InterPro" id="IPR051537">
    <property type="entry name" value="DNA_Adenine_Mtase"/>
</dbReference>
<dbReference type="EMBL" id="CP076456">
    <property type="protein sequence ID" value="QWQ36855.1"/>
    <property type="molecule type" value="Genomic_DNA"/>
</dbReference>
<evidence type="ECO:0000256" key="3">
    <source>
        <dbReference type="ARBA" id="ARBA00022679"/>
    </source>
</evidence>
<dbReference type="AlphaFoldDB" id="A0A975S6S7"/>
<dbReference type="GO" id="GO:0032259">
    <property type="term" value="P:methylation"/>
    <property type="evidence" value="ECO:0007669"/>
    <property type="project" value="UniProtKB-KW"/>
</dbReference>
<dbReference type="GO" id="GO:0009007">
    <property type="term" value="F:site-specific DNA-methyltransferase (adenine-specific) activity"/>
    <property type="evidence" value="ECO:0007669"/>
    <property type="project" value="UniProtKB-EC"/>
</dbReference>
<dbReference type="PANTHER" id="PTHR42933">
    <property type="entry name" value="SLR6095 PROTEIN"/>
    <property type="match status" value="1"/>
</dbReference>
<feature type="domain" description="DNA methylase adenine-specific" evidence="8">
    <location>
        <begin position="190"/>
        <end position="460"/>
    </location>
</feature>
<organism evidence="9 10">
    <name type="scientific">Arthrobacter sunyaminii</name>
    <dbReference type="NCBI Taxonomy" id="2816859"/>
    <lineage>
        <taxon>Bacteria</taxon>
        <taxon>Bacillati</taxon>
        <taxon>Actinomycetota</taxon>
        <taxon>Actinomycetes</taxon>
        <taxon>Micrococcales</taxon>
        <taxon>Micrococcaceae</taxon>
        <taxon>Arthrobacter</taxon>
    </lineage>
</organism>
<keyword evidence="2 9" id="KW-0489">Methyltransferase</keyword>
<proteinExistence type="predicted"/>
<keyword evidence="5" id="KW-0680">Restriction system</keyword>
<dbReference type="InterPro" id="IPR044946">
    <property type="entry name" value="Restrct_endonuc_typeI_TRD_sf"/>
</dbReference>
<keyword evidence="6" id="KW-0238">DNA-binding</keyword>
<name>A0A975S6S7_9MICC</name>
<evidence type="ECO:0000256" key="7">
    <source>
        <dbReference type="ARBA" id="ARBA00047942"/>
    </source>
</evidence>
<dbReference type="PANTHER" id="PTHR42933:SF4">
    <property type="entry name" value="TYPE I RESTRICTION ENZYME ECOKI METHYLASE SUBUNIT"/>
    <property type="match status" value="1"/>
</dbReference>
<dbReference type="GO" id="GO:0009307">
    <property type="term" value="P:DNA restriction-modification system"/>
    <property type="evidence" value="ECO:0007669"/>
    <property type="project" value="UniProtKB-KW"/>
</dbReference>
<dbReference type="InterPro" id="IPR029063">
    <property type="entry name" value="SAM-dependent_MTases_sf"/>
</dbReference>
<sequence length="692" mass="75798">METAPNQELINLSGIARITGLKMPTISNWRKRDNTFPKPVSGSDLRPLFALQEVKAWIKKTGKNVEFSDRNYALRLTDMLRGRYHIRDIPGVLIPALALSHWARDAQPDYLKELSNEGGLQRLVSECTSSWPQKTSLLSDAITSWFDLYVRTSDGVFWANLLDEVSQVDDLAAVARDVTALAVRDPQAGYGEHFATPDFSEFLLSLLPTGVQSYADFGSGGGQNLLCAAERDSGLELHGVEISSSINRYAACLLYLHGVEAHLQTANLFDWAPIKQFDQITMHAPFGIRLRAEEVENLVWPFGKPPLSKGDTAWLQLAYQALREGGTAAVAVAPGVLFRGGTEKAIMQRMVAQGAVEAVISLPSNTQLNTGIPVSIILLKRGKESAPREVLMVDVSESVPEKEALGKRNFTEVFREAAAAVETWRKSSEGTSNVSVSVPIADLMAPDANLMPQRWVTSMTEMTAEAVEEDISSIYAAAKELGSAAEKWPTLPDMYSIRYVADEFPLRPLPELGLEVLRGDYVTNKAGTDVETSATMQVMTPKSIRTGIAENLAVNGGRRVKSRTKTQKGDVLVTTVGSRIEAMVCPVPGLAVDRNVNIVRGLGNVWDADFVAQQLMAHHNQAMRTGTVVARVDVRQLLLPQLPIERQHEVAQIIREVSAFTAIARRAADKADAYLASLRDAISTGRIRIDTP</sequence>
<dbReference type="SUPFAM" id="SSF53335">
    <property type="entry name" value="S-adenosyl-L-methionine-dependent methyltransferases"/>
    <property type="match status" value="1"/>
</dbReference>
<protein>
    <recommendedName>
        <fullName evidence="1">site-specific DNA-methyltransferase (adenine-specific)</fullName>
        <ecNumber evidence="1">2.1.1.72</ecNumber>
    </recommendedName>
</protein>
<gene>
    <name evidence="9" type="ORF">KG104_03385</name>
</gene>
<evidence type="ECO:0000256" key="6">
    <source>
        <dbReference type="ARBA" id="ARBA00023125"/>
    </source>
</evidence>
<evidence type="ECO:0000256" key="2">
    <source>
        <dbReference type="ARBA" id="ARBA00022603"/>
    </source>
</evidence>
<reference evidence="9" key="1">
    <citation type="submission" date="2021-06" db="EMBL/GenBank/DDBJ databases">
        <title>Novel species in genus Arthrobacter.</title>
        <authorList>
            <person name="Zhang G."/>
        </authorList>
    </citation>
    <scope>NUCLEOTIDE SEQUENCE</scope>
    <source>
        <strain evidence="9">Zg-ZUI122</strain>
    </source>
</reference>
<dbReference type="InterPro" id="IPR003356">
    <property type="entry name" value="DNA_methylase_A-5"/>
</dbReference>
<dbReference type="RefSeq" id="WP_207347264.1">
    <property type="nucleotide sequence ID" value="NZ_CP076456.1"/>
</dbReference>
<dbReference type="Pfam" id="PF02384">
    <property type="entry name" value="N6_Mtase"/>
    <property type="match status" value="1"/>
</dbReference>
<dbReference type="SUPFAM" id="SSF116734">
    <property type="entry name" value="DNA methylase specificity domain"/>
    <property type="match status" value="1"/>
</dbReference>